<protein>
    <submittedName>
        <fullName evidence="1">Uncharacterized protein</fullName>
    </submittedName>
</protein>
<reference evidence="2" key="2">
    <citation type="submission" date="2015-01" db="EMBL/GenBank/DDBJ databases">
        <title>Evolutionary Origins and Diversification of the Mycorrhizal Mutualists.</title>
        <authorList>
            <consortium name="DOE Joint Genome Institute"/>
            <consortium name="Mycorrhizal Genomics Consortium"/>
            <person name="Kohler A."/>
            <person name="Kuo A."/>
            <person name="Nagy L.G."/>
            <person name="Floudas D."/>
            <person name="Copeland A."/>
            <person name="Barry K.W."/>
            <person name="Cichocki N."/>
            <person name="Veneault-Fourrey C."/>
            <person name="LaButti K."/>
            <person name="Lindquist E.A."/>
            <person name="Lipzen A."/>
            <person name="Lundell T."/>
            <person name="Morin E."/>
            <person name="Murat C."/>
            <person name="Riley R."/>
            <person name="Ohm R."/>
            <person name="Sun H."/>
            <person name="Tunlid A."/>
            <person name="Henrissat B."/>
            <person name="Grigoriev I.V."/>
            <person name="Hibbett D.S."/>
            <person name="Martin F."/>
        </authorList>
    </citation>
    <scope>NUCLEOTIDE SEQUENCE [LARGE SCALE GENOMIC DNA]</scope>
    <source>
        <strain evidence="2">UH-Slu-Lm8-n1</strain>
    </source>
</reference>
<dbReference type="InParanoid" id="A0A0D0B7J6"/>
<name>A0A0D0B7J6_9AGAM</name>
<dbReference type="Proteomes" id="UP000054485">
    <property type="component" value="Unassembled WGS sequence"/>
</dbReference>
<proteinExistence type="predicted"/>
<dbReference type="EMBL" id="KN835240">
    <property type="protein sequence ID" value="KIK42402.1"/>
    <property type="molecule type" value="Genomic_DNA"/>
</dbReference>
<evidence type="ECO:0000313" key="2">
    <source>
        <dbReference type="Proteomes" id="UP000054485"/>
    </source>
</evidence>
<evidence type="ECO:0000313" key="1">
    <source>
        <dbReference type="EMBL" id="KIK42402.1"/>
    </source>
</evidence>
<accession>A0A0D0B7J6</accession>
<dbReference type="HOGENOM" id="CLU_2759481_0_0_1"/>
<organism evidence="1 2">
    <name type="scientific">Suillus luteus UH-Slu-Lm8-n1</name>
    <dbReference type="NCBI Taxonomy" id="930992"/>
    <lineage>
        <taxon>Eukaryota</taxon>
        <taxon>Fungi</taxon>
        <taxon>Dikarya</taxon>
        <taxon>Basidiomycota</taxon>
        <taxon>Agaricomycotina</taxon>
        <taxon>Agaricomycetes</taxon>
        <taxon>Agaricomycetidae</taxon>
        <taxon>Boletales</taxon>
        <taxon>Suillineae</taxon>
        <taxon>Suillaceae</taxon>
        <taxon>Suillus</taxon>
    </lineage>
</organism>
<dbReference type="AlphaFoldDB" id="A0A0D0B7J6"/>
<gene>
    <name evidence="1" type="ORF">CY34DRAFT_146265</name>
</gene>
<keyword evidence="2" id="KW-1185">Reference proteome</keyword>
<reference evidence="1 2" key="1">
    <citation type="submission" date="2014-04" db="EMBL/GenBank/DDBJ databases">
        <authorList>
            <consortium name="DOE Joint Genome Institute"/>
            <person name="Kuo A."/>
            <person name="Ruytinx J."/>
            <person name="Rineau F."/>
            <person name="Colpaert J."/>
            <person name="Kohler A."/>
            <person name="Nagy L.G."/>
            <person name="Floudas D."/>
            <person name="Copeland A."/>
            <person name="Barry K.W."/>
            <person name="Cichocki N."/>
            <person name="Veneault-Fourrey C."/>
            <person name="LaButti K."/>
            <person name="Lindquist E.A."/>
            <person name="Lipzen A."/>
            <person name="Lundell T."/>
            <person name="Morin E."/>
            <person name="Murat C."/>
            <person name="Sun H."/>
            <person name="Tunlid A."/>
            <person name="Henrissat B."/>
            <person name="Grigoriev I.V."/>
            <person name="Hibbett D.S."/>
            <person name="Martin F."/>
            <person name="Nordberg H.P."/>
            <person name="Cantor M.N."/>
            <person name="Hua S.X."/>
        </authorList>
    </citation>
    <scope>NUCLEOTIDE SEQUENCE [LARGE SCALE GENOMIC DNA]</scope>
    <source>
        <strain evidence="1 2">UH-Slu-Lm8-n1</strain>
    </source>
</reference>
<sequence length="70" mass="7971">MHIVSLCVYGPQNSCQYWNFNNNAPRSSSLNTIWISNRITTAVDRRRGPPVRVSVMKTRCKAFEVAMAIL</sequence>